<keyword evidence="14 16" id="KW-0486">Methionine biosynthesis</keyword>
<evidence type="ECO:0000256" key="2">
    <source>
        <dbReference type="ARBA" id="ARBA00005021"/>
    </source>
</evidence>
<dbReference type="SUPFAM" id="SSF55347">
    <property type="entry name" value="Glyceraldehyde-3-phosphate dehydrogenase-like, C-terminal domain"/>
    <property type="match status" value="1"/>
</dbReference>
<evidence type="ECO:0000256" key="14">
    <source>
        <dbReference type="ARBA" id="ARBA00023167"/>
    </source>
</evidence>
<comment type="pathway">
    <text evidence="2 16">Amino-acid biosynthesis; L-methionine biosynthesis via de novo pathway; L-homoserine from L-aspartate: step 2/3.</text>
</comment>
<comment type="function">
    <text evidence="1 16">Catalyzes the NADPH-dependent formation of L-aspartate-semialdehyde (L-ASA) by the reductive dephosphorylation of L-aspartyl-4-phosphate.</text>
</comment>
<proteinExistence type="inferred from homology"/>
<dbReference type="PIRSF" id="PIRSF000148">
    <property type="entry name" value="ASA_dh"/>
    <property type="match status" value="1"/>
</dbReference>
<dbReference type="CDD" id="cd18131">
    <property type="entry name" value="ASADH_C_bac_euk_like"/>
    <property type="match status" value="1"/>
</dbReference>
<evidence type="ECO:0000256" key="3">
    <source>
        <dbReference type="ARBA" id="ARBA00005076"/>
    </source>
</evidence>
<dbReference type="InterPro" id="IPR000534">
    <property type="entry name" value="Semialdehyde_DH_NAD-bd"/>
</dbReference>
<evidence type="ECO:0000256" key="16">
    <source>
        <dbReference type="HAMAP-Rule" id="MF_02121"/>
    </source>
</evidence>
<dbReference type="NCBIfam" id="NF011456">
    <property type="entry name" value="PRK14874.1"/>
    <property type="match status" value="1"/>
</dbReference>
<dbReference type="InterPro" id="IPR005986">
    <property type="entry name" value="Asp_semialdehyde_DH_beta"/>
</dbReference>
<feature type="binding site" evidence="16">
    <location>
        <position position="97"/>
    </location>
    <ligand>
        <name>phosphate</name>
        <dbReference type="ChEBI" id="CHEBI:43474"/>
    </ligand>
</feature>
<feature type="binding site" evidence="16">
    <location>
        <position position="307"/>
    </location>
    <ligand>
        <name>NADP(+)</name>
        <dbReference type="ChEBI" id="CHEBI:58349"/>
    </ligand>
</feature>
<keyword evidence="11 16" id="KW-0220">Diaminopimelate biosynthesis</keyword>
<dbReference type="PANTHER" id="PTHR46278:SF2">
    <property type="entry name" value="ASPARTATE-SEMIALDEHYDE DEHYDROGENASE"/>
    <property type="match status" value="1"/>
</dbReference>
<dbReference type="InterPro" id="IPR012080">
    <property type="entry name" value="Asp_semialdehyde_DH"/>
</dbReference>
<evidence type="ECO:0000256" key="12">
    <source>
        <dbReference type="ARBA" id="ARBA00023002"/>
    </source>
</evidence>
<evidence type="ECO:0000256" key="15">
    <source>
        <dbReference type="ARBA" id="ARBA00047891"/>
    </source>
</evidence>
<keyword evidence="8 16" id="KW-0028">Amino-acid biosynthesis</keyword>
<evidence type="ECO:0000313" key="19">
    <source>
        <dbReference type="Proteomes" id="UP001300692"/>
    </source>
</evidence>
<comment type="caution">
    <text evidence="18">The sequence shown here is derived from an EMBL/GenBank/DDBJ whole genome shotgun (WGS) entry which is preliminary data.</text>
</comment>
<comment type="pathway">
    <text evidence="3 16">Amino-acid biosynthesis; L-lysine biosynthesis via DAP pathway; (S)-tetrahydrodipicolinate from L-aspartate: step 2/4.</text>
</comment>
<feature type="binding site" evidence="16">
    <location>
        <position position="153"/>
    </location>
    <ligand>
        <name>substrate</name>
    </ligand>
</feature>
<comment type="similarity">
    <text evidence="5 16">Belongs to the aspartate-semialdehyde dehydrogenase family.</text>
</comment>
<dbReference type="Pfam" id="PF01118">
    <property type="entry name" value="Semialdhyde_dh"/>
    <property type="match status" value="1"/>
</dbReference>
<dbReference type="GO" id="GO:0004073">
    <property type="term" value="F:aspartate-semialdehyde dehydrogenase activity"/>
    <property type="evidence" value="ECO:0007669"/>
    <property type="project" value="UniProtKB-EC"/>
</dbReference>
<comment type="pathway">
    <text evidence="4 16">Amino-acid biosynthesis; L-threonine biosynthesis; L-threonine from L-aspartate: step 2/5.</text>
</comment>
<keyword evidence="19" id="KW-1185">Reference proteome</keyword>
<comment type="catalytic activity">
    <reaction evidence="15 16">
        <text>L-aspartate 4-semialdehyde + phosphate + NADP(+) = 4-phospho-L-aspartate + NADPH + H(+)</text>
        <dbReference type="Rhea" id="RHEA:24284"/>
        <dbReference type="ChEBI" id="CHEBI:15378"/>
        <dbReference type="ChEBI" id="CHEBI:43474"/>
        <dbReference type="ChEBI" id="CHEBI:57535"/>
        <dbReference type="ChEBI" id="CHEBI:57783"/>
        <dbReference type="ChEBI" id="CHEBI:58349"/>
        <dbReference type="ChEBI" id="CHEBI:537519"/>
        <dbReference type="EC" id="1.2.1.11"/>
    </reaction>
</comment>
<dbReference type="Proteomes" id="UP001300692">
    <property type="component" value="Unassembled WGS sequence"/>
</dbReference>
<evidence type="ECO:0000313" key="18">
    <source>
        <dbReference type="EMBL" id="MCV9388223.1"/>
    </source>
</evidence>
<gene>
    <name evidence="16" type="primary">asd</name>
    <name evidence="18" type="ORF">N7U62_16190</name>
</gene>
<evidence type="ECO:0000256" key="9">
    <source>
        <dbReference type="ARBA" id="ARBA00022697"/>
    </source>
</evidence>
<organism evidence="18 19">
    <name type="scientific">Reichenbachiella ulvae</name>
    <dbReference type="NCBI Taxonomy" id="2980104"/>
    <lineage>
        <taxon>Bacteria</taxon>
        <taxon>Pseudomonadati</taxon>
        <taxon>Bacteroidota</taxon>
        <taxon>Cytophagia</taxon>
        <taxon>Cytophagales</taxon>
        <taxon>Reichenbachiellaceae</taxon>
        <taxon>Reichenbachiella</taxon>
    </lineage>
</organism>
<dbReference type="InterPro" id="IPR012280">
    <property type="entry name" value="Semialdhyde_DH_dimer_dom"/>
</dbReference>
<name>A0ABT3CXE3_9BACT</name>
<comment type="caution">
    <text evidence="16">Lacks conserved residue(s) required for the propagation of feature annotation.</text>
</comment>
<dbReference type="Gene3D" id="3.30.360.10">
    <property type="entry name" value="Dihydrodipicolinate Reductase, domain 2"/>
    <property type="match status" value="1"/>
</dbReference>
<evidence type="ECO:0000256" key="10">
    <source>
        <dbReference type="ARBA" id="ARBA00022857"/>
    </source>
</evidence>
<evidence type="ECO:0000256" key="4">
    <source>
        <dbReference type="ARBA" id="ARBA00005097"/>
    </source>
</evidence>
<dbReference type="PROSITE" id="PS01103">
    <property type="entry name" value="ASD"/>
    <property type="match status" value="1"/>
</dbReference>
<evidence type="ECO:0000256" key="5">
    <source>
        <dbReference type="ARBA" id="ARBA00010584"/>
    </source>
</evidence>
<dbReference type="CDD" id="cd02316">
    <property type="entry name" value="VcASADH2_like_N"/>
    <property type="match status" value="1"/>
</dbReference>
<dbReference type="NCBIfam" id="TIGR01296">
    <property type="entry name" value="asd_B"/>
    <property type="match status" value="1"/>
</dbReference>
<keyword evidence="13 16" id="KW-0457">Lysine biosynthesis</keyword>
<dbReference type="Pfam" id="PF02774">
    <property type="entry name" value="Semialdhyde_dhC"/>
    <property type="match status" value="1"/>
</dbReference>
<dbReference type="InterPro" id="IPR036291">
    <property type="entry name" value="NAD(P)-bd_dom_sf"/>
</dbReference>
<feature type="binding site" evidence="16">
    <location>
        <begin position="37"/>
        <end position="38"/>
    </location>
    <ligand>
        <name>NADP(+)</name>
        <dbReference type="ChEBI" id="CHEBI:58349"/>
    </ligand>
</feature>
<evidence type="ECO:0000256" key="13">
    <source>
        <dbReference type="ARBA" id="ARBA00023154"/>
    </source>
</evidence>
<dbReference type="SMART" id="SM00859">
    <property type="entry name" value="Semialdhyde_dh"/>
    <property type="match status" value="1"/>
</dbReference>
<feature type="active site" description="Proton acceptor" evidence="16">
    <location>
        <position position="234"/>
    </location>
</feature>
<reference evidence="18 19" key="1">
    <citation type="submission" date="2022-10" db="EMBL/GenBank/DDBJ databases">
        <title>Comparative genomics and taxonomic characterization of three novel marine species of genus Reichenbachiella exhibiting antioxidant and polysaccharide degradation activities.</title>
        <authorList>
            <person name="Muhammad N."/>
            <person name="Lee Y.-J."/>
            <person name="Ko J."/>
            <person name="Kim S.-G."/>
        </authorList>
    </citation>
    <scope>NUCLEOTIDE SEQUENCE [LARGE SCALE GENOMIC DNA]</scope>
    <source>
        <strain evidence="18 19">ABR2-5</strain>
    </source>
</reference>
<evidence type="ECO:0000256" key="11">
    <source>
        <dbReference type="ARBA" id="ARBA00022915"/>
    </source>
</evidence>
<feature type="domain" description="Semialdehyde dehydrogenase NAD-binding" evidence="17">
    <location>
        <begin position="2"/>
        <end position="117"/>
    </location>
</feature>
<evidence type="ECO:0000256" key="1">
    <source>
        <dbReference type="ARBA" id="ARBA00002492"/>
    </source>
</evidence>
<dbReference type="PANTHER" id="PTHR46278">
    <property type="entry name" value="DEHYDROGENASE, PUTATIVE-RELATED"/>
    <property type="match status" value="1"/>
</dbReference>
<dbReference type="EMBL" id="JAOYOD010000001">
    <property type="protein sequence ID" value="MCV9388223.1"/>
    <property type="molecule type" value="Genomic_DNA"/>
</dbReference>
<keyword evidence="9 16" id="KW-0791">Threonine biosynthesis</keyword>
<dbReference type="EC" id="1.2.1.11" evidence="7 16"/>
<dbReference type="SUPFAM" id="SSF51735">
    <property type="entry name" value="NAD(P)-binding Rossmann-fold domains"/>
    <property type="match status" value="1"/>
</dbReference>
<evidence type="ECO:0000259" key="17">
    <source>
        <dbReference type="SMART" id="SM00859"/>
    </source>
</evidence>
<feature type="binding site" evidence="16">
    <location>
        <position position="227"/>
    </location>
    <ligand>
        <name>substrate</name>
    </ligand>
</feature>
<dbReference type="RefSeq" id="WP_264139059.1">
    <property type="nucleotide sequence ID" value="NZ_JAOYOD010000001.1"/>
</dbReference>
<evidence type="ECO:0000256" key="7">
    <source>
        <dbReference type="ARBA" id="ARBA00013120"/>
    </source>
</evidence>
<evidence type="ECO:0000256" key="6">
    <source>
        <dbReference type="ARBA" id="ARBA00011738"/>
    </source>
</evidence>
<dbReference type="HAMAP" id="MF_02121">
    <property type="entry name" value="ASADH"/>
    <property type="match status" value="1"/>
</dbReference>
<protein>
    <recommendedName>
        <fullName evidence="7 16">Aspartate-semialdehyde dehydrogenase</fullName>
        <shortName evidence="16">ASA dehydrogenase</shortName>
        <shortName evidence="16">ASADH</shortName>
        <ecNumber evidence="7 16">1.2.1.11</ecNumber>
    </recommendedName>
    <alternativeName>
        <fullName evidence="16">Aspartate-beta-semialdehyde dehydrogenase</fullName>
    </alternativeName>
</protein>
<keyword evidence="12 16" id="KW-0560">Oxidoreductase</keyword>
<comment type="subunit">
    <text evidence="6 16">Homodimer.</text>
</comment>
<dbReference type="InterPro" id="IPR000319">
    <property type="entry name" value="Asp-semialdehyde_DH_CS"/>
</dbReference>
<dbReference type="Gene3D" id="3.40.50.720">
    <property type="entry name" value="NAD(P)-binding Rossmann-like Domain"/>
    <property type="match status" value="1"/>
</dbReference>
<feature type="binding site" evidence="16">
    <location>
        <begin position="9"/>
        <end position="12"/>
    </location>
    <ligand>
        <name>NADP(+)</name>
        <dbReference type="ChEBI" id="CHEBI:58349"/>
    </ligand>
</feature>
<evidence type="ECO:0000256" key="8">
    <source>
        <dbReference type="ARBA" id="ARBA00022605"/>
    </source>
</evidence>
<sequence length="331" mass="36335">MKLAVVGATGLVGNEILEVLKERNFQYDELLLVASARSVGKEVEYQGKTHTVIGLEDAVAAKPDIAIFSAGGGTSTEWAPKFAEVGTIVIDNSSAWRMDPTKKLIVPEINGDAITIDDRIIANPNCSTIQMVLVLGPLHKKYGINRVIVSTYQSVTGSGKGAVDQMMAERAGEEPEMVYPHKIDMNVLPHIDVFQDNGYTKEEMKMTNETVKILRDEKVKVSATCVRIPTMGGHSEAVNIEFDNPYDLEEVKTILSKVPGLVIQDDVANNVYPMPLTAHKKDEVFVGRIRKDESKENALNLWIVADNLRKGAATNAVQIAQYVTENNLVLN</sequence>
<feature type="active site" description="Acyl-thioester intermediate" evidence="16">
    <location>
        <position position="126"/>
    </location>
</feature>
<accession>A0ABT3CXE3</accession>
<keyword evidence="10 16" id="KW-0521">NADP</keyword>